<proteinExistence type="predicted"/>
<protein>
    <recommendedName>
        <fullName evidence="5">Peptidase M48 domain-containing protein</fullName>
    </recommendedName>
</protein>
<keyword evidence="2" id="KW-0472">Membrane</keyword>
<comment type="caution">
    <text evidence="3">The sequence shown here is derived from an EMBL/GenBank/DDBJ whole genome shotgun (WGS) entry which is preliminary data.</text>
</comment>
<dbReference type="RefSeq" id="WP_121934590.1">
    <property type="nucleotide sequence ID" value="NZ_RDOJ01000008.1"/>
</dbReference>
<gene>
    <name evidence="3" type="ORF">EAH69_07600</name>
</gene>
<evidence type="ECO:0000313" key="3">
    <source>
        <dbReference type="EMBL" id="RLZ09908.1"/>
    </source>
</evidence>
<dbReference type="AlphaFoldDB" id="A0A3L9MA91"/>
<feature type="transmembrane region" description="Helical" evidence="2">
    <location>
        <begin position="50"/>
        <end position="72"/>
    </location>
</feature>
<dbReference type="EMBL" id="RDOJ01000008">
    <property type="protein sequence ID" value="RLZ09908.1"/>
    <property type="molecule type" value="Genomic_DNA"/>
</dbReference>
<evidence type="ECO:0000313" key="4">
    <source>
        <dbReference type="Proteomes" id="UP000275348"/>
    </source>
</evidence>
<keyword evidence="4" id="KW-1185">Reference proteome</keyword>
<feature type="coiled-coil region" evidence="1">
    <location>
        <begin position="223"/>
        <end position="250"/>
    </location>
</feature>
<organism evidence="3 4">
    <name type="scientific">Faecalibacter macacae</name>
    <dbReference type="NCBI Taxonomy" id="1859289"/>
    <lineage>
        <taxon>Bacteria</taxon>
        <taxon>Pseudomonadati</taxon>
        <taxon>Bacteroidota</taxon>
        <taxon>Flavobacteriia</taxon>
        <taxon>Flavobacteriales</taxon>
        <taxon>Weeksellaceae</taxon>
        <taxon>Faecalibacter</taxon>
    </lineage>
</organism>
<evidence type="ECO:0000256" key="1">
    <source>
        <dbReference type="SAM" id="Coils"/>
    </source>
</evidence>
<sequence length="600" mass="71543">MENKIDILNKNARKSLRKLQIGFLLIAIGSIVYFGILITFSAYIFNIYNWHYGVILPGFIFIIGLITSLMPLRYILILFQKIKTGENQINPKEEPELFKLLDEIKNEIGLKKTPKVFIENVAEVFTEYENQFNALFNPSKFNLVIGINHFQTLNRAELKALIFNELRKYIDRNEFSLIKFRNWEFSTGNMFYTSELTNETKISKFTILFSYIYIAEHILLKTHYKFSKNIKQFEKQLKELNKKENINTNEYKSANHKLLEYIIIKNEIEFYFIELLNNFYQVDNQFELYREVLKRDQLRKLILKNHQISLFNTTMNNTKIVDYYSDTNLILELSKTSNQTNYSIDNFQLNNQEKIEQNLSTFNNGLNKKQASELVNIFEEYYFNNTYLEFFETLQNFTEIDFKQIHYSAIDSSSPIKKEDLINQIMDLNNTNNTDSHTDSYFQSIDKLNNQLYIYLKSNHEHGSSKIIETILFYDSEINDSEILFYELDEIGSSIYTETRHKVLEELYKDFDHNISTVKTSLKEKLDDPELLNIIQQDVIDFIQNEINDNIVYYENRIYNKEAFDRITNLTFWNNNLNILLSVRYKKLYFDLNKQLITLN</sequence>
<keyword evidence="1" id="KW-0175">Coiled coil</keyword>
<reference evidence="3 4" key="1">
    <citation type="submission" date="2018-10" db="EMBL/GenBank/DDBJ databases">
        <authorList>
            <person name="Chen X."/>
        </authorList>
    </citation>
    <scope>NUCLEOTIDE SEQUENCE [LARGE SCALE GENOMIC DNA]</scope>
    <source>
        <strain evidence="3 4">YIM 102668</strain>
    </source>
</reference>
<accession>A0A3L9MA91</accession>
<evidence type="ECO:0008006" key="5">
    <source>
        <dbReference type="Google" id="ProtNLM"/>
    </source>
</evidence>
<keyword evidence="2" id="KW-1133">Transmembrane helix</keyword>
<evidence type="ECO:0000256" key="2">
    <source>
        <dbReference type="SAM" id="Phobius"/>
    </source>
</evidence>
<dbReference type="Proteomes" id="UP000275348">
    <property type="component" value="Unassembled WGS sequence"/>
</dbReference>
<name>A0A3L9MA91_9FLAO</name>
<feature type="transmembrane region" description="Helical" evidence="2">
    <location>
        <begin position="21"/>
        <end position="44"/>
    </location>
</feature>
<keyword evidence="2" id="KW-0812">Transmembrane</keyword>